<reference evidence="2 3" key="1">
    <citation type="submission" date="2016-03" db="EMBL/GenBank/DDBJ databases">
        <title>Comparative genomics of Pseudogymnoascus destructans, the fungus causing white-nose syndrome of bats.</title>
        <authorList>
            <person name="Palmer J.M."/>
            <person name="Drees K.P."/>
            <person name="Foster J.T."/>
            <person name="Lindner D.L."/>
        </authorList>
    </citation>
    <scope>NUCLEOTIDE SEQUENCE [LARGE SCALE GENOMIC DNA]</scope>
    <source>
        <strain evidence="2 3">UAMH 10579</strain>
    </source>
</reference>
<dbReference type="Pfam" id="PF18647">
    <property type="entry name" value="Fungal_lectin_2"/>
    <property type="match status" value="1"/>
</dbReference>
<sequence length="645" mass="67792">MIFPRLLSSLVATCLLLRPVLGAGVATFTLEEASSVTLVPRDLPTDVPPGSITSIPANGIDIYLSETTQKAVQDAISGSCGTTGSLQCQTAIQAALNTQSLQAGQLQPRFAGLVVAGLVAIVAIVIEHYRLSNTAVPSAIHLSPAQLSQASNIASATSVVAVGGSQTTTFTLPPSPTTVTAVPTISINPSSGDLHISLTDSQAQSFMTIMGLPGTCSSSQSPVGIGSTKRAITTTSTCLSLHANALMYNSFSGLASAISLMFRSASPPNPFPGFRNAAVQAEQTEFLTQWALAAPAFGVTVDLMTAIAGVAFALAYIWTSLSVALSVDNTISGSLTKTTTGDCPSQEGDPDNTNLVCSLASCSGTSDTKLCTVDPWKDCTCMNPQKSNLEYYDLVMFADQPDALTQFLAGPPPDPPSPLFCVSSKPPLAPAYLTPKLAYDTYPDFCKGISPGDTWNINSTFFPDTPEHFALLINGNMASSKWSSDLCNQAFKSILDNCDGNDPSNPMNYKFGGTYTTQGLEFRIQPIFDNRAVPLPTAPSWSCTSSYHGAYDNFGILGVGWASSDFGKNAFFGAIASCIGSKPSDWTFEYFLYDGTPDQHFGFEWLASFHTPIWVNARCFDNCKVGSNGGGPAWGDSCPGCGGNG</sequence>
<keyword evidence="1" id="KW-0732">Signal</keyword>
<accession>A0A1B8G8U5</accession>
<dbReference type="RefSeq" id="XP_018125964.1">
    <property type="nucleotide sequence ID" value="XM_018279398.2"/>
</dbReference>
<reference evidence="3" key="2">
    <citation type="journal article" date="2018" name="Nat. Commun.">
        <title>Extreme sensitivity to ultraviolet light in the fungal pathogen causing white-nose syndrome of bats.</title>
        <authorList>
            <person name="Palmer J.M."/>
            <person name="Drees K.P."/>
            <person name="Foster J.T."/>
            <person name="Lindner D.L."/>
        </authorList>
    </citation>
    <scope>NUCLEOTIDE SEQUENCE [LARGE SCALE GENOMIC DNA]</scope>
    <source>
        <strain evidence="3">UAMH 10579</strain>
    </source>
</reference>
<gene>
    <name evidence="2" type="ORF">VE01_09991</name>
</gene>
<organism evidence="2 3">
    <name type="scientific">Pseudogymnoascus verrucosus</name>
    <dbReference type="NCBI Taxonomy" id="342668"/>
    <lineage>
        <taxon>Eukaryota</taxon>
        <taxon>Fungi</taxon>
        <taxon>Dikarya</taxon>
        <taxon>Ascomycota</taxon>
        <taxon>Pezizomycotina</taxon>
        <taxon>Leotiomycetes</taxon>
        <taxon>Thelebolales</taxon>
        <taxon>Thelebolaceae</taxon>
        <taxon>Pseudogymnoascus</taxon>
    </lineage>
</organism>
<name>A0A1B8G8U5_9PEZI</name>
<proteinExistence type="predicted"/>
<dbReference type="Proteomes" id="UP000091956">
    <property type="component" value="Unassembled WGS sequence"/>
</dbReference>
<protein>
    <submittedName>
        <fullName evidence="2">Uncharacterized protein</fullName>
    </submittedName>
</protein>
<evidence type="ECO:0000313" key="2">
    <source>
        <dbReference type="EMBL" id="OBT92231.1"/>
    </source>
</evidence>
<evidence type="ECO:0000313" key="3">
    <source>
        <dbReference type="Proteomes" id="UP000091956"/>
    </source>
</evidence>
<dbReference type="GeneID" id="28843377"/>
<keyword evidence="3" id="KW-1185">Reference proteome</keyword>
<evidence type="ECO:0000256" key="1">
    <source>
        <dbReference type="SAM" id="SignalP"/>
    </source>
</evidence>
<dbReference type="AlphaFoldDB" id="A0A1B8G8U5"/>
<dbReference type="STRING" id="342668.A0A1B8G8U5"/>
<feature type="chain" id="PRO_5008608422" evidence="1">
    <location>
        <begin position="23"/>
        <end position="645"/>
    </location>
</feature>
<dbReference type="EMBL" id="KV460271">
    <property type="protein sequence ID" value="OBT92231.1"/>
    <property type="molecule type" value="Genomic_DNA"/>
</dbReference>
<dbReference type="OrthoDB" id="1896086at2759"/>
<feature type="signal peptide" evidence="1">
    <location>
        <begin position="1"/>
        <end position="22"/>
    </location>
</feature>